<name>W6UIT2_ECHGR</name>
<gene>
    <name evidence="1" type="ORF">EGR_07138</name>
</gene>
<dbReference type="EMBL" id="APAU02000070">
    <property type="protein sequence ID" value="EUB58032.1"/>
    <property type="molecule type" value="Genomic_DNA"/>
</dbReference>
<organism evidence="1 2">
    <name type="scientific">Echinococcus granulosus</name>
    <name type="common">Hydatid tapeworm</name>
    <dbReference type="NCBI Taxonomy" id="6210"/>
    <lineage>
        <taxon>Eukaryota</taxon>
        <taxon>Metazoa</taxon>
        <taxon>Spiralia</taxon>
        <taxon>Lophotrochozoa</taxon>
        <taxon>Platyhelminthes</taxon>
        <taxon>Cestoda</taxon>
        <taxon>Eucestoda</taxon>
        <taxon>Cyclophyllidea</taxon>
        <taxon>Taeniidae</taxon>
        <taxon>Echinococcus</taxon>
        <taxon>Echinococcus granulosus group</taxon>
    </lineage>
</organism>
<dbReference type="GeneID" id="36342853"/>
<sequence>MISQFIVTVPVLQNSSTIYNIMSSFNSTIWYYFQYSNMSNSHSSLWQSTSIVCLGHANAIKDDVQINYYASFYLAKISELKWYFHIPFSLNSGAYKTCIF</sequence>
<protein>
    <submittedName>
        <fullName evidence="1">Uncharacterized protein</fullName>
    </submittedName>
</protein>
<dbReference type="AlphaFoldDB" id="W6UIT2"/>
<reference evidence="1 2" key="1">
    <citation type="journal article" date="2013" name="Nat. Genet.">
        <title>The genome of the hydatid tapeworm Echinococcus granulosus.</title>
        <authorList>
            <person name="Zheng H."/>
            <person name="Zhang W."/>
            <person name="Zhang L."/>
            <person name="Zhang Z."/>
            <person name="Li J."/>
            <person name="Lu G."/>
            <person name="Zhu Y."/>
            <person name="Wang Y."/>
            <person name="Huang Y."/>
            <person name="Liu J."/>
            <person name="Kang H."/>
            <person name="Chen J."/>
            <person name="Wang L."/>
            <person name="Chen A."/>
            <person name="Yu S."/>
            <person name="Gao Z."/>
            <person name="Jin L."/>
            <person name="Gu W."/>
            <person name="Wang Z."/>
            <person name="Zhao L."/>
            <person name="Shi B."/>
            <person name="Wen H."/>
            <person name="Lin R."/>
            <person name="Jones M.K."/>
            <person name="Brejova B."/>
            <person name="Vinar T."/>
            <person name="Zhao G."/>
            <person name="McManus D.P."/>
            <person name="Chen Z."/>
            <person name="Zhou Y."/>
            <person name="Wang S."/>
        </authorList>
    </citation>
    <scope>NUCLEOTIDE SEQUENCE [LARGE SCALE GENOMIC DNA]</scope>
</reference>
<dbReference type="CTD" id="36342853"/>
<dbReference type="KEGG" id="egl:EGR_07138"/>
<comment type="caution">
    <text evidence="1">The sequence shown here is derived from an EMBL/GenBank/DDBJ whole genome shotgun (WGS) entry which is preliminary data.</text>
</comment>
<evidence type="ECO:0000313" key="1">
    <source>
        <dbReference type="EMBL" id="EUB58032.1"/>
    </source>
</evidence>
<dbReference type="Proteomes" id="UP000019149">
    <property type="component" value="Unassembled WGS sequence"/>
</dbReference>
<accession>W6UIT2</accession>
<proteinExistence type="predicted"/>
<dbReference type="RefSeq" id="XP_024349228.1">
    <property type="nucleotide sequence ID" value="XM_024496387.1"/>
</dbReference>
<evidence type="ECO:0000313" key="2">
    <source>
        <dbReference type="Proteomes" id="UP000019149"/>
    </source>
</evidence>
<keyword evidence="2" id="KW-1185">Reference proteome</keyword>